<comment type="caution">
    <text evidence="2">The sequence shown here is derived from an EMBL/GenBank/DDBJ whole genome shotgun (WGS) entry which is preliminary data.</text>
</comment>
<keyword evidence="3" id="KW-1185">Reference proteome</keyword>
<reference evidence="3" key="1">
    <citation type="journal article" date="2019" name="Int. J. Syst. Evol. Microbiol.">
        <title>The Global Catalogue of Microorganisms (GCM) 10K type strain sequencing project: providing services to taxonomists for standard genome sequencing and annotation.</title>
        <authorList>
            <consortium name="The Broad Institute Genomics Platform"/>
            <consortium name="The Broad Institute Genome Sequencing Center for Infectious Disease"/>
            <person name="Wu L."/>
            <person name="Ma J."/>
        </authorList>
    </citation>
    <scope>NUCLEOTIDE SEQUENCE [LARGE SCALE GENOMIC DNA]</scope>
    <source>
        <strain evidence="3">JCM 17316</strain>
    </source>
</reference>
<evidence type="ECO:0008006" key="4">
    <source>
        <dbReference type="Google" id="ProtNLM"/>
    </source>
</evidence>
<name>A0ABP7Y3T1_9ACTN</name>
<evidence type="ECO:0000256" key="1">
    <source>
        <dbReference type="SAM" id="Phobius"/>
    </source>
</evidence>
<evidence type="ECO:0000313" key="3">
    <source>
        <dbReference type="Proteomes" id="UP001500266"/>
    </source>
</evidence>
<sequence>MNAGRLLVQGGAALVGTALLAAAMWLYDLTPEVESRQLDPIRDTGRIGQVVANTRFSIQVRRVAAARSLASATPRTGPPVRTEGVFLIVHARATSRREPLRLQTARLETPGGYAFRANPRPSVSLGPDPTFQPLIWDETAFVFELPPRRLAGARLVVGEGGLLPQLSAAAEIDLGLTRARAADLVRRATDNYDLRTATS</sequence>
<feature type="transmembrane region" description="Helical" evidence="1">
    <location>
        <begin position="6"/>
        <end position="27"/>
    </location>
</feature>
<organism evidence="2 3">
    <name type="scientific">Actinomadura keratinilytica</name>
    <dbReference type="NCBI Taxonomy" id="547461"/>
    <lineage>
        <taxon>Bacteria</taxon>
        <taxon>Bacillati</taxon>
        <taxon>Actinomycetota</taxon>
        <taxon>Actinomycetes</taxon>
        <taxon>Streptosporangiales</taxon>
        <taxon>Thermomonosporaceae</taxon>
        <taxon>Actinomadura</taxon>
    </lineage>
</organism>
<evidence type="ECO:0000313" key="2">
    <source>
        <dbReference type="EMBL" id="GAA4130049.1"/>
    </source>
</evidence>
<protein>
    <recommendedName>
        <fullName evidence="4">DUF4352 domain-containing protein</fullName>
    </recommendedName>
</protein>
<keyword evidence="1" id="KW-0472">Membrane</keyword>
<accession>A0ABP7Y3T1</accession>
<dbReference type="EMBL" id="BAABDO010000006">
    <property type="protein sequence ID" value="GAA4130049.1"/>
    <property type="molecule type" value="Genomic_DNA"/>
</dbReference>
<proteinExistence type="predicted"/>
<keyword evidence="1" id="KW-0812">Transmembrane</keyword>
<dbReference type="Proteomes" id="UP001500266">
    <property type="component" value="Unassembled WGS sequence"/>
</dbReference>
<dbReference type="RefSeq" id="WP_345017330.1">
    <property type="nucleotide sequence ID" value="NZ_BAABDO010000006.1"/>
</dbReference>
<keyword evidence="1" id="KW-1133">Transmembrane helix</keyword>
<gene>
    <name evidence="2" type="ORF">GCM10022416_07120</name>
</gene>